<dbReference type="Pfam" id="PF00069">
    <property type="entry name" value="Pkinase"/>
    <property type="match status" value="1"/>
</dbReference>
<dbReference type="Gene3D" id="1.10.510.10">
    <property type="entry name" value="Transferase(Phosphotransferase) domain 1"/>
    <property type="match status" value="1"/>
</dbReference>
<dbReference type="PROSITE" id="PS50011">
    <property type="entry name" value="PROTEIN_KINASE_DOM"/>
    <property type="match status" value="1"/>
</dbReference>
<dbReference type="InterPro" id="IPR000719">
    <property type="entry name" value="Prot_kinase_dom"/>
</dbReference>
<evidence type="ECO:0000259" key="2">
    <source>
        <dbReference type="PROSITE" id="PS50011"/>
    </source>
</evidence>
<feature type="domain" description="Protein kinase" evidence="2">
    <location>
        <begin position="42"/>
        <end position="337"/>
    </location>
</feature>
<dbReference type="PANTHER" id="PTHR48014">
    <property type="entry name" value="SERINE/THREONINE-PROTEIN KINASE FRAY2"/>
    <property type="match status" value="1"/>
</dbReference>
<dbReference type="InterPro" id="IPR011009">
    <property type="entry name" value="Kinase-like_dom_sf"/>
</dbReference>
<dbReference type="InterPro" id="IPR047173">
    <property type="entry name" value="STRAD_A/B-like"/>
</dbReference>
<dbReference type="GO" id="GO:0043539">
    <property type="term" value="F:protein serine/threonine kinase activator activity"/>
    <property type="evidence" value="ECO:0007669"/>
    <property type="project" value="InterPro"/>
</dbReference>
<sequence length="397" mass="44869">MNAAIISRQECIPGSIGSVLICIHRAPCSRATCPFQMITRHLHERRLQIEGRIGCAYESEGAAYTGMRDDIGRKVAIKILALHRMTDDEIADLQHEALILRSLSHENVIGPAEHFVKSSILYCITNLMDLGSVRRILDLPDYANGIPENTIAAIMKQLGEALVYVHAAGIVHRGIRCSHILCSSNGQIKLGGFRYAVHLKEGNSWMEEEKLNKTYMYTPKLMSQHYWCAPEILSQDLNGYDYKSDIYSVGIAICEMANGFVPFEDMENRLQILYEKYRGITPLVLDCSSVDPTLSPNDTVFCKRKFSKNLHLLVKQCMEQDPKERPTPSQLVNHMFVKEFLGKKLKKKVNFQNNLPLAKPLMPALQASDVQVFNEEIERGLLHVDTDLAPDESPWLL</sequence>
<dbReference type="Proteomes" id="UP000095287">
    <property type="component" value="Unplaced"/>
</dbReference>
<evidence type="ECO:0000313" key="3">
    <source>
        <dbReference type="Proteomes" id="UP000095287"/>
    </source>
</evidence>
<evidence type="ECO:0000256" key="1">
    <source>
        <dbReference type="ARBA" id="ARBA00008874"/>
    </source>
</evidence>
<dbReference type="PANTHER" id="PTHR48014:SF21">
    <property type="entry name" value="SERINE_THREONINE-PROTEIN KINASE FRAY2"/>
    <property type="match status" value="1"/>
</dbReference>
<protein>
    <submittedName>
        <fullName evidence="4">Protein kinase domain-containing protein</fullName>
    </submittedName>
</protein>
<organism evidence="3 4">
    <name type="scientific">Steinernema glaseri</name>
    <dbReference type="NCBI Taxonomy" id="37863"/>
    <lineage>
        <taxon>Eukaryota</taxon>
        <taxon>Metazoa</taxon>
        <taxon>Ecdysozoa</taxon>
        <taxon>Nematoda</taxon>
        <taxon>Chromadorea</taxon>
        <taxon>Rhabditida</taxon>
        <taxon>Tylenchina</taxon>
        <taxon>Panagrolaimomorpha</taxon>
        <taxon>Strongyloidoidea</taxon>
        <taxon>Steinernematidae</taxon>
        <taxon>Steinernema</taxon>
    </lineage>
</organism>
<dbReference type="GO" id="GO:0004672">
    <property type="term" value="F:protein kinase activity"/>
    <property type="evidence" value="ECO:0007669"/>
    <property type="project" value="InterPro"/>
</dbReference>
<dbReference type="Gene3D" id="3.30.200.20">
    <property type="entry name" value="Phosphorylase Kinase, domain 1"/>
    <property type="match status" value="1"/>
</dbReference>
<reference evidence="4" key="1">
    <citation type="submission" date="2016-11" db="UniProtKB">
        <authorList>
            <consortium name="WormBaseParasite"/>
        </authorList>
    </citation>
    <scope>IDENTIFICATION</scope>
</reference>
<dbReference type="GO" id="GO:0005524">
    <property type="term" value="F:ATP binding"/>
    <property type="evidence" value="ECO:0007669"/>
    <property type="project" value="InterPro"/>
</dbReference>
<dbReference type="WBParaSite" id="L893_g26025.t1">
    <property type="protein sequence ID" value="L893_g26025.t1"/>
    <property type="gene ID" value="L893_g26025"/>
</dbReference>
<evidence type="ECO:0000313" key="4">
    <source>
        <dbReference type="WBParaSite" id="L893_g26025.t1"/>
    </source>
</evidence>
<dbReference type="AlphaFoldDB" id="A0A1I7ZFI5"/>
<proteinExistence type="inferred from homology"/>
<dbReference type="GO" id="GO:0006611">
    <property type="term" value="P:protein export from nucleus"/>
    <property type="evidence" value="ECO:0007669"/>
    <property type="project" value="TreeGrafter"/>
</dbReference>
<dbReference type="GO" id="GO:1902554">
    <property type="term" value="C:serine/threonine protein kinase complex"/>
    <property type="evidence" value="ECO:0007669"/>
    <property type="project" value="TreeGrafter"/>
</dbReference>
<dbReference type="SUPFAM" id="SSF56112">
    <property type="entry name" value="Protein kinase-like (PK-like)"/>
    <property type="match status" value="1"/>
</dbReference>
<accession>A0A1I7ZFI5</accession>
<keyword evidence="3" id="KW-1185">Reference proteome</keyword>
<name>A0A1I7ZFI5_9BILA</name>
<comment type="similarity">
    <text evidence="1">Belongs to the protein kinase superfamily. STE Ser/Thr protein kinase family. STE20 subfamily.</text>
</comment>